<protein>
    <submittedName>
        <fullName evidence="1">Uncharacterized protein</fullName>
    </submittedName>
</protein>
<reference evidence="1 2" key="1">
    <citation type="submission" date="2015-09" db="EMBL/GenBank/DDBJ databases">
        <title>Genome sequence, genome mining and natural product profiling of a biocontrol bacterium Streptomyces malaysiensis F913.</title>
        <authorList>
            <person name="Xu Y."/>
            <person name="Wei J."/>
            <person name="Xie J."/>
            <person name="Li T."/>
            <person name="Zhou Z."/>
        </authorList>
    </citation>
    <scope>NUCLEOTIDE SEQUENCE [LARGE SCALE GENOMIC DNA]</scope>
    <source>
        <strain evidence="1 2">F913</strain>
    </source>
</reference>
<accession>A0A2J7ZE41</accession>
<dbReference type="Proteomes" id="UP000236520">
    <property type="component" value="Unassembled WGS sequence"/>
</dbReference>
<gene>
    <name evidence="1" type="ORF">SMF913_14566</name>
</gene>
<sequence length="90" mass="9870">MRTQRLHTLSGWGFGQPTAVSPPRVCFELLREGVASPSTTATPAQPLRGYVPGAAARPRVVVAEEPAFAMDARKKLVMIIRNPVWPVWFA</sequence>
<organism evidence="1 2">
    <name type="scientific">Streptomyces malaysiensis</name>
    <dbReference type="NCBI Taxonomy" id="92644"/>
    <lineage>
        <taxon>Bacteria</taxon>
        <taxon>Bacillati</taxon>
        <taxon>Actinomycetota</taxon>
        <taxon>Actinomycetes</taxon>
        <taxon>Kitasatosporales</taxon>
        <taxon>Streptomycetaceae</taxon>
        <taxon>Streptomyces</taxon>
        <taxon>Streptomyces violaceusniger group</taxon>
    </lineage>
</organism>
<comment type="caution">
    <text evidence="1">The sequence shown here is derived from an EMBL/GenBank/DDBJ whole genome shotgun (WGS) entry which is preliminary data.</text>
</comment>
<keyword evidence="2" id="KW-1185">Reference proteome</keyword>
<name>A0A2J7ZE41_STRMQ</name>
<dbReference type="AlphaFoldDB" id="A0A2J7ZE41"/>
<evidence type="ECO:0000313" key="1">
    <source>
        <dbReference type="EMBL" id="PNG98541.1"/>
    </source>
</evidence>
<proteinExistence type="predicted"/>
<evidence type="ECO:0000313" key="2">
    <source>
        <dbReference type="Proteomes" id="UP000236520"/>
    </source>
</evidence>
<dbReference type="EMBL" id="LJIW01000001">
    <property type="protein sequence ID" value="PNG98541.1"/>
    <property type="molecule type" value="Genomic_DNA"/>
</dbReference>